<evidence type="ECO:0000256" key="1">
    <source>
        <dbReference type="ARBA" id="ARBA00022864"/>
    </source>
</evidence>
<protein>
    <recommendedName>
        <fullName evidence="3">Histidine-containing phosphotransfer protein</fullName>
    </recommendedName>
</protein>
<dbReference type="InterPro" id="IPR045871">
    <property type="entry name" value="AHP1-5/YPD1"/>
</dbReference>
<dbReference type="AlphaFoldDB" id="A0A8I6Y0T9"/>
<dbReference type="InterPro" id="IPR036641">
    <property type="entry name" value="HPT_dom_sf"/>
</dbReference>
<keyword evidence="7" id="KW-1185">Reference proteome</keyword>
<dbReference type="Pfam" id="PF01627">
    <property type="entry name" value="Hpt"/>
    <property type="match status" value="1"/>
</dbReference>
<dbReference type="PANTHER" id="PTHR28242:SF30">
    <property type="entry name" value="HISTIDINE-CONTAINING PHOSPHOTRANSFER PROTEIN 2"/>
    <property type="match status" value="1"/>
</dbReference>
<comment type="subcellular location">
    <subcellularLocation>
        <location evidence="3">Cytoplasm</location>
        <location evidence="3">Cytosol</location>
    </subcellularLocation>
    <subcellularLocation>
        <location evidence="3">Nucleus</location>
    </subcellularLocation>
</comment>
<dbReference type="Proteomes" id="UP000011116">
    <property type="component" value="Chromosome 4H"/>
</dbReference>
<accession>A0A8I6Y0T9</accession>
<dbReference type="GO" id="GO:0005737">
    <property type="term" value="C:cytoplasm"/>
    <property type="evidence" value="ECO:0000318"/>
    <property type="project" value="GO_Central"/>
</dbReference>
<evidence type="ECO:0000256" key="3">
    <source>
        <dbReference type="RuleBase" id="RU369004"/>
    </source>
</evidence>
<dbReference type="GO" id="GO:0000160">
    <property type="term" value="P:phosphorelay signal transduction system"/>
    <property type="evidence" value="ECO:0000318"/>
    <property type="project" value="GO_Central"/>
</dbReference>
<feature type="compositionally biased region" description="Basic residues" evidence="4">
    <location>
        <begin position="17"/>
        <end position="26"/>
    </location>
</feature>
<dbReference type="GO" id="GO:0043424">
    <property type="term" value="F:protein histidine kinase binding"/>
    <property type="evidence" value="ECO:0000318"/>
    <property type="project" value="GO_Central"/>
</dbReference>
<evidence type="ECO:0000313" key="7">
    <source>
        <dbReference type="Proteomes" id="UP000011116"/>
    </source>
</evidence>
<dbReference type="GO" id="GO:0009927">
    <property type="term" value="F:histidine phosphotransfer kinase activity"/>
    <property type="evidence" value="ECO:0000318"/>
    <property type="project" value="GO_Central"/>
</dbReference>
<feature type="region of interest" description="Disordered" evidence="4">
    <location>
        <begin position="42"/>
        <end position="75"/>
    </location>
</feature>
<feature type="compositionally biased region" description="Basic and acidic residues" evidence="4">
    <location>
        <begin position="1"/>
        <end position="12"/>
    </location>
</feature>
<dbReference type="PANTHER" id="PTHR28242">
    <property type="entry name" value="PHOSPHORELAY INTERMEDIATE PROTEIN YPD1"/>
    <property type="match status" value="1"/>
</dbReference>
<dbReference type="SMR" id="A0A8I6Y0T9"/>
<evidence type="ECO:0000313" key="6">
    <source>
        <dbReference type="EnsemblPlants" id="HORVU.MOREX.r3.4HG0379730.1"/>
    </source>
</evidence>
<reference evidence="7" key="1">
    <citation type="journal article" date="2012" name="Nature">
        <title>A physical, genetic and functional sequence assembly of the barley genome.</title>
        <authorList>
            <consortium name="The International Barley Genome Sequencing Consortium"/>
            <person name="Mayer K.F."/>
            <person name="Waugh R."/>
            <person name="Brown J.W."/>
            <person name="Schulman A."/>
            <person name="Langridge P."/>
            <person name="Platzer M."/>
            <person name="Fincher G.B."/>
            <person name="Muehlbauer G.J."/>
            <person name="Sato K."/>
            <person name="Close T.J."/>
            <person name="Wise R.P."/>
            <person name="Stein N."/>
        </authorList>
    </citation>
    <scope>NUCLEOTIDE SEQUENCE [LARGE SCALE GENOMIC DNA]</scope>
    <source>
        <strain evidence="7">cv. Morex</strain>
    </source>
</reference>
<organism evidence="6 7">
    <name type="scientific">Hordeum vulgare subsp. vulgare</name>
    <name type="common">Domesticated barley</name>
    <dbReference type="NCBI Taxonomy" id="112509"/>
    <lineage>
        <taxon>Eukaryota</taxon>
        <taxon>Viridiplantae</taxon>
        <taxon>Streptophyta</taxon>
        <taxon>Embryophyta</taxon>
        <taxon>Tracheophyta</taxon>
        <taxon>Spermatophyta</taxon>
        <taxon>Magnoliopsida</taxon>
        <taxon>Liliopsida</taxon>
        <taxon>Poales</taxon>
        <taxon>Poaceae</taxon>
        <taxon>BOP clade</taxon>
        <taxon>Pooideae</taxon>
        <taxon>Triticodae</taxon>
        <taxon>Triticeae</taxon>
        <taxon>Hordeinae</taxon>
        <taxon>Hordeum</taxon>
    </lineage>
</organism>
<dbReference type="SUPFAM" id="SSF47226">
    <property type="entry name" value="Histidine-containing phosphotransfer domain, HPT domain"/>
    <property type="match status" value="1"/>
</dbReference>
<dbReference type="Gene3D" id="1.20.120.160">
    <property type="entry name" value="HPT domain"/>
    <property type="match status" value="1"/>
</dbReference>
<proteinExistence type="predicted"/>
<evidence type="ECO:0000256" key="2">
    <source>
        <dbReference type="ARBA" id="ARBA00023012"/>
    </source>
</evidence>
<comment type="function">
    <text evidence="3">Functions as a two-component phosphorelay mediators between cytokinin sensor histidine kinases and response regulators (B-type ARRs). Plays an important role in propagating cytokinin signal transduction.</text>
</comment>
<evidence type="ECO:0000256" key="4">
    <source>
        <dbReference type="SAM" id="MobiDB-lite"/>
    </source>
</evidence>
<evidence type="ECO:0000259" key="5">
    <source>
        <dbReference type="Pfam" id="PF01627"/>
    </source>
</evidence>
<dbReference type="GO" id="GO:0005634">
    <property type="term" value="C:nucleus"/>
    <property type="evidence" value="ECO:0000318"/>
    <property type="project" value="GO_Central"/>
</dbReference>
<feature type="region of interest" description="Disordered" evidence="4">
    <location>
        <begin position="1"/>
        <end position="26"/>
    </location>
</feature>
<reference evidence="6" key="3">
    <citation type="submission" date="2022-01" db="UniProtKB">
        <authorList>
            <consortium name="EnsemblPlants"/>
        </authorList>
    </citation>
    <scope>IDENTIFICATION</scope>
    <source>
        <strain evidence="6">subsp. vulgare</strain>
    </source>
</reference>
<dbReference type="GO" id="GO:0005829">
    <property type="term" value="C:cytosol"/>
    <property type="evidence" value="ECO:0007669"/>
    <property type="project" value="UniProtKB-SubCell"/>
</dbReference>
<feature type="domain" description="HPt" evidence="5">
    <location>
        <begin position="101"/>
        <end position="217"/>
    </location>
</feature>
<reference evidence="6" key="2">
    <citation type="submission" date="2020-10" db="EMBL/GenBank/DDBJ databases">
        <authorList>
            <person name="Scholz U."/>
            <person name="Mascher M."/>
            <person name="Fiebig A."/>
        </authorList>
    </citation>
    <scope>NUCLEOTIDE SEQUENCE [LARGE SCALE GENOMIC DNA]</scope>
    <source>
        <strain evidence="6">cv. Morex</strain>
    </source>
</reference>
<keyword evidence="1 3" id="KW-0932">Cytokinin signaling pathway</keyword>
<keyword evidence="2 3" id="KW-0902">Two-component regulatory system</keyword>
<dbReference type="GO" id="GO:0009736">
    <property type="term" value="P:cytokinin-activated signaling pathway"/>
    <property type="evidence" value="ECO:0000318"/>
    <property type="project" value="GO_Central"/>
</dbReference>
<comment type="domain">
    <text evidence="3">Histidine-containing phosphotransfer domain (HPt) contains an active histidine that mediates the phosphotransfer.</text>
</comment>
<dbReference type="InterPro" id="IPR008207">
    <property type="entry name" value="Sig_transdc_His_kin_Hpt_dom"/>
</dbReference>
<dbReference type="EnsemblPlants" id="HORVU.MOREX.r3.4HG0379730.1">
    <property type="protein sequence ID" value="HORVU.MOREX.r3.4HG0379730.1"/>
    <property type="gene ID" value="HORVU.MOREX.r3.4HG0379730"/>
</dbReference>
<dbReference type="Gramene" id="HORVU.MOREX.r3.4HG0379730.1">
    <property type="protein sequence ID" value="HORVU.MOREX.r3.4HG0379730.1"/>
    <property type="gene ID" value="HORVU.MOREX.r3.4HG0379730"/>
</dbReference>
<name>A0A8I6Y0T9_HORVV</name>
<sequence>MEGGRRDSRTDPVRGGGIRHRREFRRRSPRARVLCAPVLAPADSRTSGSEPHAPLHGGQHAPGPAQRAPRLHVRHGYGGRPVPAAAVAGGGGSASGFVAEVATLFIDDADRIIADIAALLSVSSLSLSISLCFCHLGRGAASDPVCLCLCCLFTDQPAVDFDKVDAHVHQLKGSSSSVGAQKVKLASMHFRQFYEAKSKEGCFMALALVRSEFYDVRSKFQTMMQLEQQIEACSPK</sequence>